<gene>
    <name evidence="1" type="ORF">IAG03_09640</name>
</gene>
<dbReference type="AlphaFoldDB" id="A0A926HT96"/>
<comment type="caution">
    <text evidence="1">The sequence shown here is derived from an EMBL/GenBank/DDBJ whole genome shotgun (WGS) entry which is preliminary data.</text>
</comment>
<accession>A0A926HT96</accession>
<proteinExistence type="predicted"/>
<name>A0A926HT96_9FIRM</name>
<organism evidence="1 2">
    <name type="scientific">Yeguia hominis</name>
    <dbReference type="NCBI Taxonomy" id="2763662"/>
    <lineage>
        <taxon>Bacteria</taxon>
        <taxon>Bacillati</taxon>
        <taxon>Bacillota</taxon>
        <taxon>Clostridia</taxon>
        <taxon>Eubacteriales</taxon>
        <taxon>Yeguiaceae</taxon>
        <taxon>Yeguia</taxon>
    </lineage>
</organism>
<dbReference type="EMBL" id="JACRSN010000014">
    <property type="protein sequence ID" value="MBC8534246.1"/>
    <property type="molecule type" value="Genomic_DNA"/>
</dbReference>
<evidence type="ECO:0000313" key="1">
    <source>
        <dbReference type="EMBL" id="MBC8534246.1"/>
    </source>
</evidence>
<keyword evidence="2" id="KW-1185">Reference proteome</keyword>
<reference evidence="1" key="1">
    <citation type="submission" date="2020-08" db="EMBL/GenBank/DDBJ databases">
        <title>Genome public.</title>
        <authorList>
            <person name="Liu C."/>
            <person name="Sun Q."/>
        </authorList>
    </citation>
    <scope>NUCLEOTIDE SEQUENCE</scope>
    <source>
        <strain evidence="1">NSJ-40</strain>
    </source>
</reference>
<protein>
    <submittedName>
        <fullName evidence="1">Uncharacterized protein</fullName>
    </submittedName>
</protein>
<sequence>MYEQLELAQDDIFHKTKLLLSIYRDVVWATLSSCDCVNEEIYYYGDDLNEALVYLEEFAPDIEHSEFESRVCSLFENKWMIDLIDKAMSKVYDYHNNGKLYHEILSKSYLTAFRYSESELLEILGIERSTFYDRKEEAIMLLGIALWGYAIPAFRGIFDVEGDEDEIPEFFINTAQSDLCPTKVR</sequence>
<dbReference type="Proteomes" id="UP000651482">
    <property type="component" value="Unassembled WGS sequence"/>
</dbReference>
<evidence type="ECO:0000313" key="2">
    <source>
        <dbReference type="Proteomes" id="UP000651482"/>
    </source>
</evidence>